<organism evidence="1 2">
    <name type="scientific">Cupriavidus basilensis</name>
    <dbReference type="NCBI Taxonomy" id="68895"/>
    <lineage>
        <taxon>Bacteria</taxon>
        <taxon>Pseudomonadati</taxon>
        <taxon>Pseudomonadota</taxon>
        <taxon>Betaproteobacteria</taxon>
        <taxon>Burkholderiales</taxon>
        <taxon>Burkholderiaceae</taxon>
        <taxon>Cupriavidus</taxon>
    </lineage>
</organism>
<gene>
    <name evidence="1" type="ORF">RR42_m2330</name>
</gene>
<name>A0A0C4Y3F4_9BURK</name>
<keyword evidence="2" id="KW-1185">Reference proteome</keyword>
<dbReference type="KEGG" id="cbw:RR42_m2330"/>
<reference evidence="1 2" key="1">
    <citation type="journal article" date="2015" name="Genome Announc.">
        <title>Complete Genome Sequence of Cupriavidus basilensis 4G11, Isolated from the Oak Ridge Field Research Center Site.</title>
        <authorList>
            <person name="Ray J."/>
            <person name="Waters R.J."/>
            <person name="Skerker J.M."/>
            <person name="Kuehl J.V."/>
            <person name="Price M.N."/>
            <person name="Huang J."/>
            <person name="Chakraborty R."/>
            <person name="Arkin A.P."/>
            <person name="Deutschbauer A."/>
        </authorList>
    </citation>
    <scope>NUCLEOTIDE SEQUENCE [LARGE SCALE GENOMIC DNA]</scope>
    <source>
        <strain evidence="1">4G11</strain>
    </source>
</reference>
<dbReference type="Proteomes" id="UP000031843">
    <property type="component" value="Chromosome main"/>
</dbReference>
<sequence length="48" mass="4904">MHTTVLLCNSGQGGQPCHGQCDGGGRAAPWRAAAQGCASRRGPAPAWR</sequence>
<proteinExistence type="predicted"/>
<dbReference type="EMBL" id="CP010536">
    <property type="protein sequence ID" value="AJG19722.1"/>
    <property type="molecule type" value="Genomic_DNA"/>
</dbReference>
<dbReference type="AlphaFoldDB" id="A0A0C4Y3F4"/>
<protein>
    <submittedName>
        <fullName evidence="1">Uncharacterized protein</fullName>
    </submittedName>
</protein>
<evidence type="ECO:0000313" key="2">
    <source>
        <dbReference type="Proteomes" id="UP000031843"/>
    </source>
</evidence>
<dbReference type="STRING" id="68895.RR42_m2330"/>
<accession>A0A0C4Y3F4</accession>
<evidence type="ECO:0000313" key="1">
    <source>
        <dbReference type="EMBL" id="AJG19722.1"/>
    </source>
</evidence>